<evidence type="ECO:0000313" key="2">
    <source>
        <dbReference type="EMBL" id="KAL2914432.1"/>
    </source>
</evidence>
<feature type="compositionally biased region" description="Pro residues" evidence="1">
    <location>
        <begin position="29"/>
        <end position="43"/>
    </location>
</feature>
<proteinExistence type="predicted"/>
<keyword evidence="3" id="KW-1185">Reference proteome</keyword>
<reference evidence="2 3" key="1">
    <citation type="submission" date="2023-09" db="EMBL/GenBank/DDBJ databases">
        <title>Pangenome analysis of Batrachochytrium dendrobatidis and related Chytrids.</title>
        <authorList>
            <person name="Yacoub M.N."/>
            <person name="Stajich J.E."/>
            <person name="James T.Y."/>
        </authorList>
    </citation>
    <scope>NUCLEOTIDE SEQUENCE [LARGE SCALE GENOMIC DNA]</scope>
    <source>
        <strain evidence="2 3">JEL0888</strain>
    </source>
</reference>
<dbReference type="EMBL" id="JADGIZ020000033">
    <property type="protein sequence ID" value="KAL2914432.1"/>
    <property type="molecule type" value="Genomic_DNA"/>
</dbReference>
<comment type="caution">
    <text evidence="2">The sequence shown here is derived from an EMBL/GenBank/DDBJ whole genome shotgun (WGS) entry which is preliminary data.</text>
</comment>
<sequence>MSAQTTARPTSGPDYKGQLRSHQDHPQGNRPPQPQPQSRPPPQQQQQEGQASLSELAEGASHAASEGGHKAAEYAQSGAESAGGMAKQGYEGASSTVQQGMDVVRETAQQGVQYAQQAGEKTYESVKQLAQQGMQTASQAIQQGQDMTHRATSWASERLQEAPPPVKSAAEEIAHTLSQMWEHPISTTIDLSRMAVRLYLRTLWSIVTSPFRVARWATVKTLQTGDRYKSALMTRVALTARSIDKFCMEYANVPLVAKTRSG</sequence>
<dbReference type="Proteomes" id="UP001527925">
    <property type="component" value="Unassembled WGS sequence"/>
</dbReference>
<protein>
    <submittedName>
        <fullName evidence="2">Uncharacterized protein</fullName>
    </submittedName>
</protein>
<feature type="region of interest" description="Disordered" evidence="1">
    <location>
        <begin position="1"/>
        <end position="93"/>
    </location>
</feature>
<feature type="compositionally biased region" description="Low complexity" evidence="1">
    <location>
        <begin position="44"/>
        <end position="66"/>
    </location>
</feature>
<organism evidence="2 3">
    <name type="scientific">Polyrhizophydium stewartii</name>
    <dbReference type="NCBI Taxonomy" id="2732419"/>
    <lineage>
        <taxon>Eukaryota</taxon>
        <taxon>Fungi</taxon>
        <taxon>Fungi incertae sedis</taxon>
        <taxon>Chytridiomycota</taxon>
        <taxon>Chytridiomycota incertae sedis</taxon>
        <taxon>Chytridiomycetes</taxon>
        <taxon>Rhizophydiales</taxon>
        <taxon>Rhizophydiales incertae sedis</taxon>
        <taxon>Polyrhizophydium</taxon>
    </lineage>
</organism>
<dbReference type="PANTHER" id="PTHR47372">
    <property type="entry name" value="DAUER UP-REGULATED-RELATED"/>
    <property type="match status" value="1"/>
</dbReference>
<evidence type="ECO:0000256" key="1">
    <source>
        <dbReference type="SAM" id="MobiDB-lite"/>
    </source>
</evidence>
<dbReference type="PANTHER" id="PTHR47372:SF11">
    <property type="entry name" value="RE19971P"/>
    <property type="match status" value="1"/>
</dbReference>
<gene>
    <name evidence="2" type="ORF">HK105_205999</name>
</gene>
<dbReference type="Gene3D" id="1.10.287.700">
    <property type="entry name" value="Helix hairpin bin"/>
    <property type="match status" value="1"/>
</dbReference>
<accession>A0ABR4N4H1</accession>
<evidence type="ECO:0000313" key="3">
    <source>
        <dbReference type="Proteomes" id="UP001527925"/>
    </source>
</evidence>
<name>A0ABR4N4H1_9FUNG</name>